<evidence type="ECO:0000259" key="1">
    <source>
        <dbReference type="PROSITE" id="PS51707"/>
    </source>
</evidence>
<dbReference type="Gene3D" id="2.40.320.10">
    <property type="entry name" value="Hypothetical Protein Pfu-838710-001"/>
    <property type="match status" value="1"/>
</dbReference>
<dbReference type="Pfam" id="PF01928">
    <property type="entry name" value="CYTH"/>
    <property type="match status" value="1"/>
</dbReference>
<organism evidence="2 3">
    <name type="scientific">Cytobacillus horneckiae</name>
    <dbReference type="NCBI Taxonomy" id="549687"/>
    <lineage>
        <taxon>Bacteria</taxon>
        <taxon>Bacillati</taxon>
        <taxon>Bacillota</taxon>
        <taxon>Bacilli</taxon>
        <taxon>Bacillales</taxon>
        <taxon>Bacillaceae</taxon>
        <taxon>Cytobacillus</taxon>
    </lineage>
</organism>
<keyword evidence="3" id="KW-1185">Reference proteome</keyword>
<evidence type="ECO:0000313" key="3">
    <source>
        <dbReference type="Proteomes" id="UP000233343"/>
    </source>
</evidence>
<dbReference type="InterPro" id="IPR033469">
    <property type="entry name" value="CYTH-like_dom_sf"/>
</dbReference>
<dbReference type="CDD" id="cd07762">
    <property type="entry name" value="CYTH-like_Pase_1"/>
    <property type="match status" value="1"/>
</dbReference>
<accession>A0A2N0ZF64</accession>
<dbReference type="SUPFAM" id="SSF55154">
    <property type="entry name" value="CYTH-like phosphatases"/>
    <property type="match status" value="1"/>
</dbReference>
<name>A0A2N0ZF64_9BACI</name>
<dbReference type="PIRSF" id="PIRSF012526">
    <property type="entry name" value="CYTH_UCP012526"/>
    <property type="match status" value="1"/>
</dbReference>
<dbReference type="RefSeq" id="WP_066196302.1">
    <property type="nucleotide sequence ID" value="NZ_JARMMB010000009.1"/>
</dbReference>
<protein>
    <submittedName>
        <fullName evidence="2">CYTH domain-containing protein</fullName>
    </submittedName>
</protein>
<reference evidence="2 3" key="1">
    <citation type="journal article" date="2010" name="Int. J. Syst. Evol. Microbiol.">
        <title>Bacillus horneckiae sp. nov., isolated from a spacecraft-assembly clean room.</title>
        <authorList>
            <person name="Vaishampayan P."/>
            <person name="Probst A."/>
            <person name="Krishnamurthi S."/>
            <person name="Ghosh S."/>
            <person name="Osman S."/>
            <person name="McDowall A."/>
            <person name="Ruckmani A."/>
            <person name="Mayilraj S."/>
            <person name="Venkateswaran K."/>
        </authorList>
    </citation>
    <scope>NUCLEOTIDE SEQUENCE [LARGE SCALE GENOMIC DNA]</scope>
    <source>
        <strain evidence="3">1PO1SC</strain>
    </source>
</reference>
<dbReference type="SMART" id="SM01118">
    <property type="entry name" value="CYTH"/>
    <property type="match status" value="1"/>
</dbReference>
<dbReference type="AlphaFoldDB" id="A0A2N0ZF64"/>
<evidence type="ECO:0000313" key="2">
    <source>
        <dbReference type="EMBL" id="PKG28149.1"/>
    </source>
</evidence>
<dbReference type="InterPro" id="IPR023577">
    <property type="entry name" value="CYTH_domain"/>
</dbReference>
<feature type="domain" description="CYTH" evidence="1">
    <location>
        <begin position="4"/>
        <end position="192"/>
    </location>
</feature>
<sequence>MPQNIEIEFKNMLTKEEYFLVKDYFHFKEEHFFTQENYYFDTPSFSLKKLKSALRIREKNGKFELTLKQPYHDGLLETNEVISDKEAEELFHGSALQNINIIQLLKDMGINPLEIKYFGALQTTRAETDFKNGLIVLDHSCYLNKEDFELEYEVTDRKKGSISFENLLNELHIPIRKTDNKIMRFYKEKYRLLND</sequence>
<comment type="caution">
    <text evidence="2">The sequence shown here is derived from an EMBL/GenBank/DDBJ whole genome shotgun (WGS) entry which is preliminary data.</text>
</comment>
<dbReference type="EMBL" id="PISD01000031">
    <property type="protein sequence ID" value="PKG28149.1"/>
    <property type="molecule type" value="Genomic_DNA"/>
</dbReference>
<gene>
    <name evidence="2" type="ORF">CWS20_15000</name>
</gene>
<dbReference type="Proteomes" id="UP000233343">
    <property type="component" value="Unassembled WGS sequence"/>
</dbReference>
<dbReference type="PROSITE" id="PS51707">
    <property type="entry name" value="CYTH"/>
    <property type="match status" value="1"/>
</dbReference>
<dbReference type="InterPro" id="IPR009195">
    <property type="entry name" value="Uncharacterised_YjbK"/>
</dbReference>
<proteinExistence type="predicted"/>